<evidence type="ECO:0000256" key="7">
    <source>
        <dbReference type="SAM" id="Phobius"/>
    </source>
</evidence>
<keyword evidence="6 7" id="KW-0472">Membrane</keyword>
<dbReference type="Proteomes" id="UP000000719">
    <property type="component" value="Chromosome"/>
</dbReference>
<dbReference type="PANTHER" id="PTHR34582:SF7">
    <property type="entry name" value="UPF0702 TRANSMEMBRANE PROTEIN YDFS"/>
    <property type="match status" value="1"/>
</dbReference>
<evidence type="ECO:0000256" key="1">
    <source>
        <dbReference type="ARBA" id="ARBA00004651"/>
    </source>
</evidence>
<feature type="domain" description="YetF C-terminal" evidence="8">
    <location>
        <begin position="49"/>
        <end position="181"/>
    </location>
</feature>
<evidence type="ECO:0000259" key="8">
    <source>
        <dbReference type="Pfam" id="PF04239"/>
    </source>
</evidence>
<dbReference type="InterPro" id="IPR007353">
    <property type="entry name" value="DUF421"/>
</dbReference>
<evidence type="ECO:0000256" key="4">
    <source>
        <dbReference type="ARBA" id="ARBA00022692"/>
    </source>
</evidence>
<evidence type="ECO:0000313" key="10">
    <source>
        <dbReference type="Proteomes" id="UP000000719"/>
    </source>
</evidence>
<evidence type="ECO:0000313" key="9">
    <source>
        <dbReference type="EMBL" id="ACL69300.1"/>
    </source>
</evidence>
<comment type="subcellular location">
    <subcellularLocation>
        <location evidence="1">Cell membrane</location>
        <topology evidence="1">Multi-pass membrane protein</topology>
    </subcellularLocation>
</comment>
<organism evidence="9 10">
    <name type="scientific">Halothermothrix orenii (strain H 168 / OCM 544 / DSM 9562)</name>
    <dbReference type="NCBI Taxonomy" id="373903"/>
    <lineage>
        <taxon>Bacteria</taxon>
        <taxon>Bacillati</taxon>
        <taxon>Bacillota</taxon>
        <taxon>Clostridia</taxon>
        <taxon>Halanaerobiales</taxon>
        <taxon>Halothermotrichaceae</taxon>
        <taxon>Halothermothrix</taxon>
    </lineage>
</organism>
<evidence type="ECO:0000256" key="2">
    <source>
        <dbReference type="ARBA" id="ARBA00006448"/>
    </source>
</evidence>
<gene>
    <name evidence="9" type="ordered locus">Hore_05430</name>
</gene>
<dbReference type="PANTHER" id="PTHR34582">
    <property type="entry name" value="UPF0702 TRANSMEMBRANE PROTEIN YCAP"/>
    <property type="match status" value="1"/>
</dbReference>
<dbReference type="KEGG" id="hor:Hore_05430"/>
<dbReference type="InterPro" id="IPR023090">
    <property type="entry name" value="UPF0702_alpha/beta_dom_sf"/>
</dbReference>
<feature type="transmembrane region" description="Helical" evidence="7">
    <location>
        <begin position="27"/>
        <end position="48"/>
    </location>
</feature>
<accession>B8D273</accession>
<name>B8D273_HALOH</name>
<comment type="similarity">
    <text evidence="2">Belongs to the UPF0702 family.</text>
</comment>
<reference evidence="9 10" key="1">
    <citation type="journal article" date="2009" name="PLoS ONE">
        <title>Genome analysis of the anaerobic thermohalophilic bacterium Halothermothrix orenii.</title>
        <authorList>
            <person name="Mavromatis K."/>
            <person name="Ivanova N."/>
            <person name="Anderson I."/>
            <person name="Lykidis A."/>
            <person name="Hooper S.D."/>
            <person name="Sun H."/>
            <person name="Kunin V."/>
            <person name="Lapidus A."/>
            <person name="Hugenholtz P."/>
            <person name="Patel B."/>
            <person name="Kyrpides N.C."/>
        </authorList>
    </citation>
    <scope>NUCLEOTIDE SEQUENCE [LARGE SCALE GENOMIC DNA]</scope>
    <source>
        <strain evidence="10">H 168 / OCM 544 / DSM 9562</strain>
    </source>
</reference>
<dbReference type="EMBL" id="CP001098">
    <property type="protein sequence ID" value="ACL69300.1"/>
    <property type="molecule type" value="Genomic_DNA"/>
</dbReference>
<evidence type="ECO:0000256" key="6">
    <source>
        <dbReference type="ARBA" id="ARBA00023136"/>
    </source>
</evidence>
<dbReference type="Gene3D" id="3.30.240.20">
    <property type="entry name" value="bsu07140 like domains"/>
    <property type="match status" value="2"/>
</dbReference>
<protein>
    <submittedName>
        <fullName evidence="9">Predicted membrane protein</fullName>
    </submittedName>
</protein>
<dbReference type="STRING" id="373903.Hore_05430"/>
<keyword evidence="10" id="KW-1185">Reference proteome</keyword>
<proteinExistence type="inferred from homology"/>
<keyword evidence="3" id="KW-1003">Cell membrane</keyword>
<evidence type="ECO:0000256" key="3">
    <source>
        <dbReference type="ARBA" id="ARBA00022475"/>
    </source>
</evidence>
<sequence>MTFFDFVTGITIGTIGGAFVTTQIEGFYILLSPVILAILVVLTGYLTLKSTPARKLIEGEPLVIIQNGKIYEKNMKKLRYNLDDLMMQLREQGVFDLSEVEFAILETDGKLSVLKKSQYQPVKPRDLNINTRYVGLSSEIIRDGQIVEQNLKQNNLTHEWLYNELAKQNIKNIRNIVLATLSTDGNLYIDVKNDNHSYIQEIEDDDSMI</sequence>
<dbReference type="HOGENOM" id="CLU_077149_0_2_9"/>
<dbReference type="GO" id="GO:0005886">
    <property type="term" value="C:plasma membrane"/>
    <property type="evidence" value="ECO:0007669"/>
    <property type="project" value="UniProtKB-SubCell"/>
</dbReference>
<dbReference type="RefSeq" id="WP_012635488.1">
    <property type="nucleotide sequence ID" value="NC_011899.1"/>
</dbReference>
<dbReference type="AlphaFoldDB" id="B8D273"/>
<keyword evidence="5 7" id="KW-1133">Transmembrane helix</keyword>
<dbReference type="eggNOG" id="COG2323">
    <property type="taxonomic scope" value="Bacteria"/>
</dbReference>
<dbReference type="Pfam" id="PF04239">
    <property type="entry name" value="DUF421"/>
    <property type="match status" value="1"/>
</dbReference>
<evidence type="ECO:0000256" key="5">
    <source>
        <dbReference type="ARBA" id="ARBA00022989"/>
    </source>
</evidence>
<keyword evidence="4 7" id="KW-0812">Transmembrane</keyword>